<reference evidence="2 3" key="1">
    <citation type="journal article" date="2016" name="PLoS Pathog.">
        <title>Biosynthesis of antibiotic leucinostatins in bio-control fungus Purpureocillium lilacinum and their inhibition on phytophthora revealed by genome mining.</title>
        <authorList>
            <person name="Wang G."/>
            <person name="Liu Z."/>
            <person name="Lin R."/>
            <person name="Li E."/>
            <person name="Mao Z."/>
            <person name="Ling J."/>
            <person name="Yang Y."/>
            <person name="Yin W.B."/>
            <person name="Xie B."/>
        </authorList>
    </citation>
    <scope>NUCLEOTIDE SEQUENCE [LARGE SCALE GENOMIC DNA]</scope>
    <source>
        <strain evidence="2">170</strain>
    </source>
</reference>
<evidence type="ECO:0008006" key="4">
    <source>
        <dbReference type="Google" id="ProtNLM"/>
    </source>
</evidence>
<evidence type="ECO:0000313" key="3">
    <source>
        <dbReference type="Proteomes" id="UP000078397"/>
    </source>
</evidence>
<comment type="caution">
    <text evidence="2">The sequence shown here is derived from an EMBL/GenBank/DDBJ whole genome shotgun (WGS) entry which is preliminary data.</text>
</comment>
<dbReference type="RefSeq" id="XP_018136623.1">
    <property type="nucleotide sequence ID" value="XM_018292662.1"/>
</dbReference>
<dbReference type="EMBL" id="LSBJ02000017">
    <property type="protein sequence ID" value="OAQ58476.1"/>
    <property type="molecule type" value="Genomic_DNA"/>
</dbReference>
<keyword evidence="3" id="KW-1185">Reference proteome</keyword>
<keyword evidence="1" id="KW-0732">Signal</keyword>
<sequence length="374" mass="41525">MRLSALFVLTASTLAACQSPSSCKGGGKRNGADFVLTDQGVNKHLAPLSKIFTNAKKRVNVSDVFDDGNHAMTGSSTKLSWEKTKDYNDVDTKKWYPQGISSTADAAEVGTYDGKDGWLVSWYSDEIHQVRISFVNKATKKYRNALLVYPSADDDFKGVGIHAGGIMWYGDTLWVVDTSNGIRVFDMSNIWEVGSGDKVGKVSAGKYSAAGYKYVIPQIRWYKWTPSFPFRFSYISLDRTASPDRLMVGEYQPDEKNPIRMVQFELDYTTRTLKTGADKKTAKGVWAYCYDILRTQGAVQANGKIYVSRSNGANTNGDIWGWVPGKGAALNKGMVPPGTEDLSYDKRGKKVYTVTEHPGKRYIVTFDSTKVKFP</sequence>
<protein>
    <recommendedName>
        <fullName evidence="4">DEHA2F08118p-like protein</fullName>
    </recommendedName>
</protein>
<dbReference type="OrthoDB" id="9983241at2759"/>
<accession>A0A179EZ64</accession>
<feature type="signal peptide" evidence="1">
    <location>
        <begin position="1"/>
        <end position="17"/>
    </location>
</feature>
<dbReference type="STRING" id="1380566.A0A179EZ64"/>
<evidence type="ECO:0000313" key="2">
    <source>
        <dbReference type="EMBL" id="OAQ58476.1"/>
    </source>
</evidence>
<dbReference type="PROSITE" id="PS51257">
    <property type="entry name" value="PROKAR_LIPOPROTEIN"/>
    <property type="match status" value="1"/>
</dbReference>
<dbReference type="AlphaFoldDB" id="A0A179EZ64"/>
<dbReference type="KEGG" id="pchm:VFPPC_14894"/>
<gene>
    <name evidence="2" type="ORF">VFPPC_14894</name>
</gene>
<name>A0A179EZ64_METCM</name>
<dbReference type="Proteomes" id="UP000078397">
    <property type="component" value="Unassembled WGS sequence"/>
</dbReference>
<organism evidence="2 3">
    <name type="scientific">Pochonia chlamydosporia 170</name>
    <dbReference type="NCBI Taxonomy" id="1380566"/>
    <lineage>
        <taxon>Eukaryota</taxon>
        <taxon>Fungi</taxon>
        <taxon>Dikarya</taxon>
        <taxon>Ascomycota</taxon>
        <taxon>Pezizomycotina</taxon>
        <taxon>Sordariomycetes</taxon>
        <taxon>Hypocreomycetidae</taxon>
        <taxon>Hypocreales</taxon>
        <taxon>Clavicipitaceae</taxon>
        <taxon>Pochonia</taxon>
    </lineage>
</organism>
<proteinExistence type="predicted"/>
<feature type="chain" id="PRO_5008101030" description="DEHA2F08118p-like protein" evidence="1">
    <location>
        <begin position="18"/>
        <end position="374"/>
    </location>
</feature>
<evidence type="ECO:0000256" key="1">
    <source>
        <dbReference type="SAM" id="SignalP"/>
    </source>
</evidence>
<dbReference type="GeneID" id="28856656"/>